<accession>A0A0B7BLZ5</accession>
<dbReference type="EMBL" id="HACG01046315">
    <property type="protein sequence ID" value="CEK93180.1"/>
    <property type="molecule type" value="Transcribed_RNA"/>
</dbReference>
<reference evidence="1" key="1">
    <citation type="submission" date="2014-12" db="EMBL/GenBank/DDBJ databases">
        <title>Insight into the proteome of Arion vulgaris.</title>
        <authorList>
            <person name="Aradska J."/>
            <person name="Bulat T."/>
            <person name="Smidak R."/>
            <person name="Sarate P."/>
            <person name="Gangsoo J."/>
            <person name="Sialana F."/>
            <person name="Bilban M."/>
            <person name="Lubec G."/>
        </authorList>
    </citation>
    <scope>NUCLEOTIDE SEQUENCE</scope>
    <source>
        <tissue evidence="1">Skin</tissue>
    </source>
</reference>
<protein>
    <submittedName>
        <fullName evidence="1">Uncharacterized protein</fullName>
    </submittedName>
</protein>
<organism evidence="1">
    <name type="scientific">Arion vulgaris</name>
    <dbReference type="NCBI Taxonomy" id="1028688"/>
    <lineage>
        <taxon>Eukaryota</taxon>
        <taxon>Metazoa</taxon>
        <taxon>Spiralia</taxon>
        <taxon>Lophotrochozoa</taxon>
        <taxon>Mollusca</taxon>
        <taxon>Gastropoda</taxon>
        <taxon>Heterobranchia</taxon>
        <taxon>Euthyneura</taxon>
        <taxon>Panpulmonata</taxon>
        <taxon>Eupulmonata</taxon>
        <taxon>Stylommatophora</taxon>
        <taxon>Helicina</taxon>
        <taxon>Arionoidea</taxon>
        <taxon>Arionidae</taxon>
        <taxon>Arion</taxon>
    </lineage>
</organism>
<name>A0A0B7BLZ5_9EUPU</name>
<proteinExistence type="predicted"/>
<dbReference type="AlphaFoldDB" id="A0A0B7BLZ5"/>
<sequence>MMKRRSSVLVEHVKEHLAVKNREDKLESCCPGKLINNIPVKHLIQNISQSFKLHRGPLPALQSLYTATEIFMCKK</sequence>
<feature type="non-terminal residue" evidence="1">
    <location>
        <position position="75"/>
    </location>
</feature>
<gene>
    <name evidence="1" type="primary">ORF192540</name>
</gene>
<evidence type="ECO:0000313" key="1">
    <source>
        <dbReference type="EMBL" id="CEK93180.1"/>
    </source>
</evidence>